<accession>A0A382UAV1</accession>
<feature type="non-terminal residue" evidence="1">
    <location>
        <position position="23"/>
    </location>
</feature>
<proteinExistence type="predicted"/>
<protein>
    <submittedName>
        <fullName evidence="1">Uncharacterized protein</fullName>
    </submittedName>
</protein>
<dbReference type="EMBL" id="UINC01142584">
    <property type="protein sequence ID" value="SVD31005.1"/>
    <property type="molecule type" value="Genomic_DNA"/>
</dbReference>
<sequence length="23" mass="2778">MTIINITEEIVKQFEEHGEKEYP</sequence>
<name>A0A382UAV1_9ZZZZ</name>
<gene>
    <name evidence="1" type="ORF">METZ01_LOCUS383859</name>
</gene>
<organism evidence="1">
    <name type="scientific">marine metagenome</name>
    <dbReference type="NCBI Taxonomy" id="408172"/>
    <lineage>
        <taxon>unclassified sequences</taxon>
        <taxon>metagenomes</taxon>
        <taxon>ecological metagenomes</taxon>
    </lineage>
</organism>
<reference evidence="1" key="1">
    <citation type="submission" date="2018-05" db="EMBL/GenBank/DDBJ databases">
        <authorList>
            <person name="Lanie J.A."/>
            <person name="Ng W.-L."/>
            <person name="Kazmierczak K.M."/>
            <person name="Andrzejewski T.M."/>
            <person name="Davidsen T.M."/>
            <person name="Wayne K.J."/>
            <person name="Tettelin H."/>
            <person name="Glass J.I."/>
            <person name="Rusch D."/>
            <person name="Podicherti R."/>
            <person name="Tsui H.-C.T."/>
            <person name="Winkler M.E."/>
        </authorList>
    </citation>
    <scope>NUCLEOTIDE SEQUENCE</scope>
</reference>
<dbReference type="AlphaFoldDB" id="A0A382UAV1"/>
<evidence type="ECO:0000313" key="1">
    <source>
        <dbReference type="EMBL" id="SVD31005.1"/>
    </source>
</evidence>